<keyword evidence="3" id="KW-1185">Reference proteome</keyword>
<dbReference type="RefSeq" id="WP_267541654.1">
    <property type="nucleotide sequence ID" value="NZ_JAPNKA010000001.1"/>
</dbReference>
<accession>A0ABT4AN66</accession>
<evidence type="ECO:0008006" key="4">
    <source>
        <dbReference type="Google" id="ProtNLM"/>
    </source>
</evidence>
<proteinExistence type="predicted"/>
<evidence type="ECO:0000313" key="3">
    <source>
        <dbReference type="Proteomes" id="UP001207654"/>
    </source>
</evidence>
<feature type="signal peptide" evidence="1">
    <location>
        <begin position="1"/>
        <end position="20"/>
    </location>
</feature>
<dbReference type="PROSITE" id="PS51257">
    <property type="entry name" value="PROKAR_LIPOPROTEIN"/>
    <property type="match status" value="1"/>
</dbReference>
<evidence type="ECO:0000313" key="2">
    <source>
        <dbReference type="EMBL" id="MCY1083110.1"/>
    </source>
</evidence>
<comment type="caution">
    <text evidence="2">The sequence shown here is derived from an EMBL/GenBank/DDBJ whole genome shotgun (WGS) entry which is preliminary data.</text>
</comment>
<evidence type="ECO:0000256" key="1">
    <source>
        <dbReference type="SAM" id="SignalP"/>
    </source>
</evidence>
<reference evidence="2 3" key="1">
    <citation type="submission" date="2022-11" db="EMBL/GenBank/DDBJ databases">
        <title>Minimal conservation of predation-associated metabolite biosynthetic gene clusters underscores biosynthetic potential of Myxococcota including descriptions for ten novel species: Archangium lansinium sp. nov., Myxococcus landrumus sp. nov., Nannocystis bai.</title>
        <authorList>
            <person name="Ahearne A."/>
            <person name="Stevens C."/>
            <person name="Phillips K."/>
        </authorList>
    </citation>
    <scope>NUCLEOTIDE SEQUENCE [LARGE SCALE GENOMIC DNA]</scope>
    <source>
        <strain evidence="2 3">MIWBW</strain>
    </source>
</reference>
<keyword evidence="1" id="KW-0732">Signal</keyword>
<organism evidence="2 3">
    <name type="scientific">Archangium lansingense</name>
    <dbReference type="NCBI Taxonomy" id="2995310"/>
    <lineage>
        <taxon>Bacteria</taxon>
        <taxon>Pseudomonadati</taxon>
        <taxon>Myxococcota</taxon>
        <taxon>Myxococcia</taxon>
        <taxon>Myxococcales</taxon>
        <taxon>Cystobacterineae</taxon>
        <taxon>Archangiaceae</taxon>
        <taxon>Archangium</taxon>
    </lineage>
</organism>
<dbReference type="Proteomes" id="UP001207654">
    <property type="component" value="Unassembled WGS sequence"/>
</dbReference>
<gene>
    <name evidence="2" type="ORF">OV287_52605</name>
</gene>
<dbReference type="EMBL" id="JAPNKA010000001">
    <property type="protein sequence ID" value="MCY1083110.1"/>
    <property type="molecule type" value="Genomic_DNA"/>
</dbReference>
<sequence>MRLSKLFAAACFSLTLAACGGSELADESIPSDTVSSVEQHVEDVPACVIGDQLIYWTEYGTCGGCTVSRKPGTPVRQYAACASNIQGTRSHIGNSCQAGCELL</sequence>
<protein>
    <recommendedName>
        <fullName evidence="4">Lipoprotein</fullName>
    </recommendedName>
</protein>
<feature type="chain" id="PRO_5046587463" description="Lipoprotein" evidence="1">
    <location>
        <begin position="21"/>
        <end position="103"/>
    </location>
</feature>
<name>A0ABT4AN66_9BACT</name>